<name>A0ACB8DPY7_DERSI</name>
<keyword evidence="2" id="KW-1185">Reference proteome</keyword>
<accession>A0ACB8DPY7</accession>
<comment type="caution">
    <text evidence="1">The sequence shown here is derived from an EMBL/GenBank/DDBJ whole genome shotgun (WGS) entry which is preliminary data.</text>
</comment>
<organism evidence="1 2">
    <name type="scientific">Dermacentor silvarum</name>
    <name type="common">Tick</name>
    <dbReference type="NCBI Taxonomy" id="543639"/>
    <lineage>
        <taxon>Eukaryota</taxon>
        <taxon>Metazoa</taxon>
        <taxon>Ecdysozoa</taxon>
        <taxon>Arthropoda</taxon>
        <taxon>Chelicerata</taxon>
        <taxon>Arachnida</taxon>
        <taxon>Acari</taxon>
        <taxon>Parasitiformes</taxon>
        <taxon>Ixodida</taxon>
        <taxon>Ixodoidea</taxon>
        <taxon>Ixodidae</taxon>
        <taxon>Rhipicephalinae</taxon>
        <taxon>Dermacentor</taxon>
    </lineage>
</organism>
<proteinExistence type="predicted"/>
<evidence type="ECO:0000313" key="1">
    <source>
        <dbReference type="EMBL" id="KAH7974707.1"/>
    </source>
</evidence>
<evidence type="ECO:0000313" key="2">
    <source>
        <dbReference type="Proteomes" id="UP000821865"/>
    </source>
</evidence>
<gene>
    <name evidence="1" type="ORF">HPB49_018360</name>
</gene>
<protein>
    <submittedName>
        <fullName evidence="1">Uncharacterized protein</fullName>
    </submittedName>
</protein>
<sequence length="225" mass="25569">MNKKKRRPIRERPSLTEPSNYMGSSREQKASEEIIRKQPKDASLQEVTEEVDAAADVWDATEAIVTLHAGFNDVVDRDISSEKLARELKSKIQTWQARACKHRYIVYGVPKSTLSNDTVREKCKLLNDNLKRVCTELGPRVEYVSTTPALTGGPCNLLDRVSTAEEFGTRLGHRRNGPKRFWAYVSSLDRKAAAPPIRPEETHLPVTDLGMSFTEHMHKLYHLEL</sequence>
<reference evidence="1" key="1">
    <citation type="submission" date="2020-05" db="EMBL/GenBank/DDBJ databases">
        <title>Large-scale comparative analyses of tick genomes elucidate their genetic diversity and vector capacities.</title>
        <authorList>
            <person name="Jia N."/>
            <person name="Wang J."/>
            <person name="Shi W."/>
            <person name="Du L."/>
            <person name="Sun Y."/>
            <person name="Zhan W."/>
            <person name="Jiang J."/>
            <person name="Wang Q."/>
            <person name="Zhang B."/>
            <person name="Ji P."/>
            <person name="Sakyi L.B."/>
            <person name="Cui X."/>
            <person name="Yuan T."/>
            <person name="Jiang B."/>
            <person name="Yang W."/>
            <person name="Lam T.T.-Y."/>
            <person name="Chang Q."/>
            <person name="Ding S."/>
            <person name="Wang X."/>
            <person name="Zhu J."/>
            <person name="Ruan X."/>
            <person name="Zhao L."/>
            <person name="Wei J."/>
            <person name="Que T."/>
            <person name="Du C."/>
            <person name="Cheng J."/>
            <person name="Dai P."/>
            <person name="Han X."/>
            <person name="Huang E."/>
            <person name="Gao Y."/>
            <person name="Liu J."/>
            <person name="Shao H."/>
            <person name="Ye R."/>
            <person name="Li L."/>
            <person name="Wei W."/>
            <person name="Wang X."/>
            <person name="Wang C."/>
            <person name="Yang T."/>
            <person name="Huo Q."/>
            <person name="Li W."/>
            <person name="Guo W."/>
            <person name="Chen H."/>
            <person name="Zhou L."/>
            <person name="Ni X."/>
            <person name="Tian J."/>
            <person name="Zhou Y."/>
            <person name="Sheng Y."/>
            <person name="Liu T."/>
            <person name="Pan Y."/>
            <person name="Xia L."/>
            <person name="Li J."/>
            <person name="Zhao F."/>
            <person name="Cao W."/>
        </authorList>
    </citation>
    <scope>NUCLEOTIDE SEQUENCE</scope>
    <source>
        <strain evidence="1">Dsil-2018</strain>
    </source>
</reference>
<dbReference type="Proteomes" id="UP000821865">
    <property type="component" value="Chromosome 10"/>
</dbReference>
<dbReference type="EMBL" id="CM023479">
    <property type="protein sequence ID" value="KAH7974707.1"/>
    <property type="molecule type" value="Genomic_DNA"/>
</dbReference>